<dbReference type="VEuPathDB" id="FungiDB:C5L36_0B09980"/>
<dbReference type="OrthoDB" id="5406216at2759"/>
<proteinExistence type="predicted"/>
<name>A0A2U9R360_PICKU</name>
<dbReference type="Proteomes" id="UP000249293">
    <property type="component" value="Chromosome 2"/>
</dbReference>
<dbReference type="RefSeq" id="XP_029321237.1">
    <property type="nucleotide sequence ID" value="XM_029465378.1"/>
</dbReference>
<feature type="chain" id="PRO_5016090418" evidence="1">
    <location>
        <begin position="21"/>
        <end position="147"/>
    </location>
</feature>
<dbReference type="InterPro" id="IPR031452">
    <property type="entry name" value="Kre1"/>
</dbReference>
<sequence length="147" mass="15524">MHLWHILLHLVSLLLAAAHAADPPNALTTTTGKTTLATVTTDTAATADPDYVPVKTPDTTKHYDFTFTTATAVPTLHKTTSVSPTIVWITTTSGAVTVVYSSGWVQTFTDMYSTVQSVPTGSIGLGTLKGTVGTQRRYITVSAIGKT</sequence>
<dbReference type="EMBL" id="CP028774">
    <property type="protein sequence ID" value="AWU75760.1"/>
    <property type="molecule type" value="Genomic_DNA"/>
</dbReference>
<dbReference type="AlphaFoldDB" id="A0A2U9R360"/>
<evidence type="ECO:0000256" key="1">
    <source>
        <dbReference type="SAM" id="SignalP"/>
    </source>
</evidence>
<evidence type="ECO:0000313" key="2">
    <source>
        <dbReference type="EMBL" id="AWU75760.1"/>
    </source>
</evidence>
<protein>
    <submittedName>
        <fullName evidence="2">Uncharacterized protein</fullName>
    </submittedName>
</protein>
<dbReference type="KEGG" id="pkz:C5L36_0B09980"/>
<evidence type="ECO:0000313" key="3">
    <source>
        <dbReference type="Proteomes" id="UP000249293"/>
    </source>
</evidence>
<keyword evidence="3" id="KW-1185">Reference proteome</keyword>
<dbReference type="Pfam" id="PF17056">
    <property type="entry name" value="KRE1"/>
    <property type="match status" value="1"/>
</dbReference>
<dbReference type="STRING" id="4909.A0A2U9R360"/>
<accession>A0A2U9R360</accession>
<feature type="signal peptide" evidence="1">
    <location>
        <begin position="1"/>
        <end position="20"/>
    </location>
</feature>
<keyword evidence="1" id="KW-0732">Signal</keyword>
<dbReference type="GO" id="GO:0031505">
    <property type="term" value="P:fungal-type cell wall organization"/>
    <property type="evidence" value="ECO:0007669"/>
    <property type="project" value="InterPro"/>
</dbReference>
<organism evidence="2 3">
    <name type="scientific">Pichia kudriavzevii</name>
    <name type="common">Yeast</name>
    <name type="synonym">Issatchenkia orientalis</name>
    <dbReference type="NCBI Taxonomy" id="4909"/>
    <lineage>
        <taxon>Eukaryota</taxon>
        <taxon>Fungi</taxon>
        <taxon>Dikarya</taxon>
        <taxon>Ascomycota</taxon>
        <taxon>Saccharomycotina</taxon>
        <taxon>Pichiomycetes</taxon>
        <taxon>Pichiales</taxon>
        <taxon>Pichiaceae</taxon>
        <taxon>Pichia</taxon>
    </lineage>
</organism>
<reference evidence="2 3" key="1">
    <citation type="submission" date="2018-06" db="EMBL/GenBank/DDBJ databases">
        <title>Population genomics shows no distinction between pathogenic Candida krusei and environmental Pichia kudriavzevii: One species, four names.</title>
        <authorList>
            <person name="Douglass A.P."/>
            <person name="Offei B."/>
            <person name="Braun-Galleani S."/>
            <person name="Coughlan A.Y."/>
            <person name="Martos A."/>
            <person name="Ortiz-Merino R.A."/>
            <person name="Byrne K.P."/>
            <person name="Wolfe K.H."/>
        </authorList>
    </citation>
    <scope>NUCLEOTIDE SEQUENCE [LARGE SCALE GENOMIC DNA]</scope>
    <source>
        <strain evidence="2 3">CBS573</strain>
    </source>
</reference>
<gene>
    <name evidence="2" type="ORF">C5L36_0B09980</name>
</gene>
<dbReference type="GeneID" id="40383525"/>